<dbReference type="SUPFAM" id="SSF56281">
    <property type="entry name" value="Metallo-hydrolase/oxidoreductase"/>
    <property type="match status" value="1"/>
</dbReference>
<evidence type="ECO:0000313" key="2">
    <source>
        <dbReference type="EMBL" id="MEO3690830.1"/>
    </source>
</evidence>
<keyword evidence="3" id="KW-1185">Reference proteome</keyword>
<dbReference type="PANTHER" id="PTHR23131:SF4">
    <property type="entry name" value="METALLO-BETA-LACTAMASE SUPERFAMILY POTEIN"/>
    <property type="match status" value="1"/>
</dbReference>
<comment type="caution">
    <text evidence="2">The sequence shown here is derived from an EMBL/GenBank/DDBJ whole genome shotgun (WGS) entry which is preliminary data.</text>
</comment>
<dbReference type="PANTHER" id="PTHR23131">
    <property type="entry name" value="ENDORIBONUCLEASE LACTB2"/>
    <property type="match status" value="1"/>
</dbReference>
<name>A0ABV0FY27_9BURK</name>
<evidence type="ECO:0000313" key="3">
    <source>
        <dbReference type="Proteomes" id="UP001495147"/>
    </source>
</evidence>
<dbReference type="EMBL" id="JBDPZD010000001">
    <property type="protein sequence ID" value="MEO3690830.1"/>
    <property type="molecule type" value="Genomic_DNA"/>
</dbReference>
<evidence type="ECO:0000259" key="1">
    <source>
        <dbReference type="SMART" id="SM00849"/>
    </source>
</evidence>
<dbReference type="Gene3D" id="1.10.10.10">
    <property type="entry name" value="Winged helix-like DNA-binding domain superfamily/Winged helix DNA-binding domain"/>
    <property type="match status" value="1"/>
</dbReference>
<dbReference type="Pfam" id="PF00753">
    <property type="entry name" value="Lactamase_B"/>
    <property type="match status" value="1"/>
</dbReference>
<dbReference type="SMART" id="SM00849">
    <property type="entry name" value="Lactamase_B"/>
    <property type="match status" value="1"/>
</dbReference>
<accession>A0ABV0FY27</accession>
<dbReference type="InterPro" id="IPR001279">
    <property type="entry name" value="Metallo-B-lactamas"/>
</dbReference>
<dbReference type="Pfam" id="PF21221">
    <property type="entry name" value="B_lactamase-like_C"/>
    <property type="match status" value="1"/>
</dbReference>
<proteinExistence type="predicted"/>
<dbReference type="RefSeq" id="WP_347703650.1">
    <property type="nucleotide sequence ID" value="NZ_JBDPZD010000001.1"/>
</dbReference>
<protein>
    <submittedName>
        <fullName evidence="2">MBL fold metallo-hydrolase</fullName>
    </submittedName>
</protein>
<gene>
    <name evidence="2" type="ORF">ABDJ85_05065</name>
</gene>
<dbReference type="InterPro" id="IPR036866">
    <property type="entry name" value="RibonucZ/Hydroxyglut_hydro"/>
</dbReference>
<dbReference type="InterPro" id="IPR048933">
    <property type="entry name" value="B_lactamase-like_C"/>
</dbReference>
<dbReference type="Proteomes" id="UP001495147">
    <property type="component" value="Unassembled WGS sequence"/>
</dbReference>
<sequence>MANPRESELSYPLGEQLPALGTALDIAPGVRWVRMQLPFALDHINLWLLRDEIDGCPGWTVVDCGITNAETQAAWEQVFAAHLDGLPVLRVLATHFHPDHLGLAHWLCERWSGAPGGLPECRLWISATDFQLARLASRSTEGLGGESAAAFFASHGLTDEDSLAKIRARAAYYPSMVPAVPARFRRLMDGQVLNVGGTAWRCLVGHGHSPEHISLHAESLGVLISGDMVLPRISTNVSVVDSEPEADSLTLYLDSLRRLLPLSPDTLVLPSHGKPFRGLHARLAQLIEHHDERLADTLAACQAAPTHAAGLLPVLFKRPLDLHQTTFAMGESLAHLHALWLAGRLRRARGADGVYRFMAES</sequence>
<dbReference type="InterPro" id="IPR050662">
    <property type="entry name" value="Sec-metab_biosynth-thioest"/>
</dbReference>
<dbReference type="Gene3D" id="3.60.15.10">
    <property type="entry name" value="Ribonuclease Z/Hydroxyacylglutathione hydrolase-like"/>
    <property type="match status" value="1"/>
</dbReference>
<feature type="domain" description="Metallo-beta-lactamase" evidence="1">
    <location>
        <begin position="43"/>
        <end position="272"/>
    </location>
</feature>
<reference evidence="2 3" key="1">
    <citation type="submission" date="2024-05" db="EMBL/GenBank/DDBJ databases">
        <title>Roseateles sp. DJS-2-20 16S ribosomal RNA gene Genome sequencing and assembly.</title>
        <authorList>
            <person name="Woo H."/>
        </authorList>
    </citation>
    <scope>NUCLEOTIDE SEQUENCE [LARGE SCALE GENOMIC DNA]</scope>
    <source>
        <strain evidence="2 3">DJS-2-20</strain>
    </source>
</reference>
<organism evidence="2 3">
    <name type="scientific">Roseateles paludis</name>
    <dbReference type="NCBI Taxonomy" id="3145238"/>
    <lineage>
        <taxon>Bacteria</taxon>
        <taxon>Pseudomonadati</taxon>
        <taxon>Pseudomonadota</taxon>
        <taxon>Betaproteobacteria</taxon>
        <taxon>Burkholderiales</taxon>
        <taxon>Sphaerotilaceae</taxon>
        <taxon>Roseateles</taxon>
    </lineage>
</organism>
<dbReference type="InterPro" id="IPR036388">
    <property type="entry name" value="WH-like_DNA-bd_sf"/>
</dbReference>